<name>A0ABY2MPJ3_9LEPT</name>
<evidence type="ECO:0000313" key="2">
    <source>
        <dbReference type="Proteomes" id="UP000297352"/>
    </source>
</evidence>
<sequence length="117" mass="13390">MKNKIGTLLCFLFLFLRCSSKNESYLLAVPYIQKEKNNNIAVVSLQEKVLGKSCRISLLSGFPNYNEAINDALKDHPNVNGLLEVDVTEQRIYWDSFVTVFFPRHCLFVEGYPAVLK</sequence>
<dbReference type="EMBL" id="RQGI01000027">
    <property type="protein sequence ID" value="TGL71589.1"/>
    <property type="molecule type" value="Genomic_DNA"/>
</dbReference>
<protein>
    <recommendedName>
        <fullName evidence="3">Lipoprotein</fullName>
    </recommendedName>
</protein>
<evidence type="ECO:0000313" key="1">
    <source>
        <dbReference type="EMBL" id="TGL71589.1"/>
    </source>
</evidence>
<keyword evidence="2" id="KW-1185">Reference proteome</keyword>
<evidence type="ECO:0008006" key="3">
    <source>
        <dbReference type="Google" id="ProtNLM"/>
    </source>
</evidence>
<comment type="caution">
    <text evidence="1">The sequence shown here is derived from an EMBL/GenBank/DDBJ whole genome shotgun (WGS) entry which is preliminary data.</text>
</comment>
<proteinExistence type="predicted"/>
<gene>
    <name evidence="1" type="ORF">EHQ60_08275</name>
</gene>
<organism evidence="1 2">
    <name type="scientific">Leptospira levettii</name>
    <dbReference type="NCBI Taxonomy" id="2023178"/>
    <lineage>
        <taxon>Bacteria</taxon>
        <taxon>Pseudomonadati</taxon>
        <taxon>Spirochaetota</taxon>
        <taxon>Spirochaetia</taxon>
        <taxon>Leptospirales</taxon>
        <taxon>Leptospiraceae</taxon>
        <taxon>Leptospira</taxon>
    </lineage>
</organism>
<dbReference type="Proteomes" id="UP000297352">
    <property type="component" value="Unassembled WGS sequence"/>
</dbReference>
<accession>A0ABY2MPJ3</accession>
<dbReference type="RefSeq" id="WP_135595272.1">
    <property type="nucleotide sequence ID" value="NZ_JAMQPU010000002.1"/>
</dbReference>
<reference evidence="2" key="1">
    <citation type="journal article" date="2019" name="PLoS Negl. Trop. Dis.">
        <title>Revisiting the worldwide diversity of Leptospira species in the environment.</title>
        <authorList>
            <person name="Vincent A.T."/>
            <person name="Schiettekatte O."/>
            <person name="Bourhy P."/>
            <person name="Veyrier F.J."/>
            <person name="Picardeau M."/>
        </authorList>
    </citation>
    <scope>NUCLEOTIDE SEQUENCE [LARGE SCALE GENOMIC DNA]</scope>
    <source>
        <strain evidence="2">201702449</strain>
    </source>
</reference>